<feature type="non-terminal residue" evidence="10">
    <location>
        <position position="374"/>
    </location>
</feature>
<dbReference type="GO" id="GO:0005634">
    <property type="term" value="C:nucleus"/>
    <property type="evidence" value="ECO:0007669"/>
    <property type="project" value="TreeGrafter"/>
</dbReference>
<dbReference type="PANTHER" id="PTHR24006">
    <property type="entry name" value="UBIQUITIN CARBOXYL-TERMINAL HYDROLASE"/>
    <property type="match status" value="1"/>
</dbReference>
<dbReference type="GeneID" id="8247905"/>
<evidence type="ECO:0000313" key="11">
    <source>
        <dbReference type="Proteomes" id="UP000002009"/>
    </source>
</evidence>
<comment type="catalytic activity">
    <reaction evidence="1">
        <text>Thiol-dependent hydrolysis of ester, thioester, amide, peptide and isopeptide bonds formed by the C-terminal Gly of ubiquitin (a 76-residue protein attached to proteins as an intracellular targeting signal).</text>
        <dbReference type="EC" id="3.4.19.12"/>
    </reaction>
</comment>
<dbReference type="InterPro" id="IPR050164">
    <property type="entry name" value="Peptidase_C19"/>
</dbReference>
<dbReference type="KEGG" id="mis:MICPUN_86917"/>
<reference evidence="10 11" key="1">
    <citation type="journal article" date="2009" name="Science">
        <title>Green evolution and dynamic adaptations revealed by genomes of the marine picoeukaryotes Micromonas.</title>
        <authorList>
            <person name="Worden A.Z."/>
            <person name="Lee J.H."/>
            <person name="Mock T."/>
            <person name="Rouze P."/>
            <person name="Simmons M.P."/>
            <person name="Aerts A.L."/>
            <person name="Allen A.E."/>
            <person name="Cuvelier M.L."/>
            <person name="Derelle E."/>
            <person name="Everett M.V."/>
            <person name="Foulon E."/>
            <person name="Grimwood J."/>
            <person name="Gundlach H."/>
            <person name="Henrissat B."/>
            <person name="Napoli C."/>
            <person name="McDonald S.M."/>
            <person name="Parker M.S."/>
            <person name="Rombauts S."/>
            <person name="Salamov A."/>
            <person name="Von Dassow P."/>
            <person name="Badger J.H."/>
            <person name="Coutinho P.M."/>
            <person name="Demir E."/>
            <person name="Dubchak I."/>
            <person name="Gentemann C."/>
            <person name="Eikrem W."/>
            <person name="Gready J.E."/>
            <person name="John U."/>
            <person name="Lanier W."/>
            <person name="Lindquist E.A."/>
            <person name="Lucas S."/>
            <person name="Mayer K.F."/>
            <person name="Moreau H."/>
            <person name="Not F."/>
            <person name="Otillar R."/>
            <person name="Panaud O."/>
            <person name="Pangilinan J."/>
            <person name="Paulsen I."/>
            <person name="Piegu B."/>
            <person name="Poliakov A."/>
            <person name="Robbens S."/>
            <person name="Schmutz J."/>
            <person name="Toulza E."/>
            <person name="Wyss T."/>
            <person name="Zelensky A."/>
            <person name="Zhou K."/>
            <person name="Armbrust E.V."/>
            <person name="Bhattacharya D."/>
            <person name="Goodenough U.W."/>
            <person name="Van de Peer Y."/>
            <person name="Grigoriev I.V."/>
        </authorList>
    </citation>
    <scope>NUCLEOTIDE SEQUENCE [LARGE SCALE GENOMIC DNA]</scope>
    <source>
        <strain evidence="11">RCC299 / NOUM17</strain>
    </source>
</reference>
<accession>C1FJ16</accession>
<dbReference type="InterPro" id="IPR018200">
    <property type="entry name" value="USP_CS"/>
</dbReference>
<protein>
    <recommendedName>
        <fullName evidence="3">ubiquitinyl hydrolase 1</fullName>
        <ecNumber evidence="3">3.4.19.12</ecNumber>
    </recommendedName>
</protein>
<gene>
    <name evidence="10" type="ORF">MICPUN_86917</name>
</gene>
<dbReference type="InParanoid" id="C1FJ16"/>
<dbReference type="GO" id="GO:0004843">
    <property type="term" value="F:cysteine-type deubiquitinase activity"/>
    <property type="evidence" value="ECO:0007669"/>
    <property type="project" value="UniProtKB-EC"/>
</dbReference>
<evidence type="ECO:0000256" key="3">
    <source>
        <dbReference type="ARBA" id="ARBA00012759"/>
    </source>
</evidence>
<feature type="region of interest" description="Disordered" evidence="8">
    <location>
        <begin position="1"/>
        <end position="24"/>
    </location>
</feature>
<dbReference type="PROSITE" id="PS50235">
    <property type="entry name" value="USP_3"/>
    <property type="match status" value="1"/>
</dbReference>
<dbReference type="Gene3D" id="3.90.70.10">
    <property type="entry name" value="Cysteine proteinases"/>
    <property type="match status" value="1"/>
</dbReference>
<organism evidence="10 11">
    <name type="scientific">Micromonas commoda (strain RCC299 / NOUM17 / CCMP2709)</name>
    <name type="common">Picoplanktonic green alga</name>
    <dbReference type="NCBI Taxonomy" id="296587"/>
    <lineage>
        <taxon>Eukaryota</taxon>
        <taxon>Viridiplantae</taxon>
        <taxon>Chlorophyta</taxon>
        <taxon>Mamiellophyceae</taxon>
        <taxon>Mamiellales</taxon>
        <taxon>Mamiellaceae</taxon>
        <taxon>Micromonas</taxon>
    </lineage>
</organism>
<dbReference type="GO" id="GO:0016579">
    <property type="term" value="P:protein deubiquitination"/>
    <property type="evidence" value="ECO:0007669"/>
    <property type="project" value="InterPro"/>
</dbReference>
<evidence type="ECO:0000256" key="5">
    <source>
        <dbReference type="ARBA" id="ARBA00022786"/>
    </source>
</evidence>
<dbReference type="OrthoDB" id="420187at2759"/>
<dbReference type="InterPro" id="IPR038765">
    <property type="entry name" value="Papain-like_cys_pep_sf"/>
</dbReference>
<evidence type="ECO:0000256" key="2">
    <source>
        <dbReference type="ARBA" id="ARBA00009085"/>
    </source>
</evidence>
<dbReference type="PROSITE" id="PS00972">
    <property type="entry name" value="USP_1"/>
    <property type="match status" value="1"/>
</dbReference>
<name>C1FJ16_MICCC</name>
<evidence type="ECO:0000256" key="4">
    <source>
        <dbReference type="ARBA" id="ARBA00022670"/>
    </source>
</evidence>
<evidence type="ECO:0000256" key="6">
    <source>
        <dbReference type="ARBA" id="ARBA00022801"/>
    </source>
</evidence>
<dbReference type="InterPro" id="IPR001394">
    <property type="entry name" value="Peptidase_C19_UCH"/>
</dbReference>
<dbReference type="EMBL" id="CP001577">
    <property type="protein sequence ID" value="ACO70277.1"/>
    <property type="molecule type" value="Genomic_DNA"/>
</dbReference>
<dbReference type="SUPFAM" id="SSF54001">
    <property type="entry name" value="Cysteine proteinases"/>
    <property type="match status" value="1"/>
</dbReference>
<evidence type="ECO:0000313" key="10">
    <source>
        <dbReference type="EMBL" id="ACO70277.1"/>
    </source>
</evidence>
<dbReference type="Proteomes" id="UP000002009">
    <property type="component" value="Chromosome 12"/>
</dbReference>
<keyword evidence="11" id="KW-1185">Reference proteome</keyword>
<evidence type="ECO:0000259" key="9">
    <source>
        <dbReference type="PROSITE" id="PS50235"/>
    </source>
</evidence>
<dbReference type="EC" id="3.4.19.12" evidence="3"/>
<feature type="compositionally biased region" description="Acidic residues" evidence="8">
    <location>
        <begin position="12"/>
        <end position="21"/>
    </location>
</feature>
<dbReference type="AlphaFoldDB" id="C1FJ16"/>
<dbReference type="PANTHER" id="PTHR24006:SF758">
    <property type="entry name" value="UBIQUITIN CARBOXYL-TERMINAL HYDROLASE 36"/>
    <property type="match status" value="1"/>
</dbReference>
<evidence type="ECO:0000256" key="8">
    <source>
        <dbReference type="SAM" id="MobiDB-lite"/>
    </source>
</evidence>
<proteinExistence type="inferred from homology"/>
<comment type="similarity">
    <text evidence="2">Belongs to the peptidase C19 family.</text>
</comment>
<evidence type="ECO:0000256" key="7">
    <source>
        <dbReference type="ARBA" id="ARBA00022807"/>
    </source>
</evidence>
<keyword evidence="5" id="KW-0833">Ubl conjugation pathway</keyword>
<dbReference type="GO" id="GO:0005829">
    <property type="term" value="C:cytosol"/>
    <property type="evidence" value="ECO:0007669"/>
    <property type="project" value="TreeGrafter"/>
</dbReference>
<keyword evidence="7" id="KW-0788">Thiol protease</keyword>
<keyword evidence="6" id="KW-0378">Hydrolase</keyword>
<dbReference type="InterPro" id="IPR028889">
    <property type="entry name" value="USP"/>
</dbReference>
<evidence type="ECO:0000256" key="1">
    <source>
        <dbReference type="ARBA" id="ARBA00000707"/>
    </source>
</evidence>
<keyword evidence="4" id="KW-0645">Protease</keyword>
<dbReference type="RefSeq" id="XP_002509019.1">
    <property type="nucleotide sequence ID" value="XM_002508973.1"/>
</dbReference>
<dbReference type="eggNOG" id="KOG1865">
    <property type="taxonomic scope" value="Eukaryota"/>
</dbReference>
<dbReference type="STRING" id="296587.C1FJ16"/>
<dbReference type="GO" id="GO:0006508">
    <property type="term" value="P:proteolysis"/>
    <property type="evidence" value="ECO:0007669"/>
    <property type="project" value="UniProtKB-KW"/>
</dbReference>
<feature type="domain" description="USP" evidence="9">
    <location>
        <begin position="57"/>
        <end position="374"/>
    </location>
</feature>
<dbReference type="Pfam" id="PF00443">
    <property type="entry name" value="UCH"/>
    <property type="match status" value="1"/>
</dbReference>
<dbReference type="OMA" id="CTLSAMH"/>
<sequence length="374" mass="41854">MGREDRDRASDEEPEVEDVEADGLLPPLKHVHDYGRVAHELCAARREDAKRLRDLPAGLCNSGNTCFAASALQCLYHTRLLTAHFADEPHPHDSCKNPGFCVTCEYQKHVLKALDAEPRGSFSIGKLTNAIGSIAKHFVRGRQEDSHEYIRGLLDGIHVQALKEFAGEKAEKELDARTQETTIVHHIFGGYTCGQVECIQCGHVSRNYQSMIDIPVEVTAKSSSGIEASLKSNFLDTEILDGSNKYKCARCRAYVRAEKGGKIHVSPNVLVVPLKRYTMGRFSKITKFVEFPATLDLTPYMSRDAPYEGKSPPTYTLYGVVVHLDWGGSAHSGHYVSYVRLLDGRWCKCDDGRIEETDEATVLKQKAYLLFYER</sequence>
<feature type="compositionally biased region" description="Basic and acidic residues" evidence="8">
    <location>
        <begin position="1"/>
        <end position="11"/>
    </location>
</feature>